<reference evidence="1" key="1">
    <citation type="journal article" date="2022" name="Int. J. Mol. Sci.">
        <title>Draft Genome of Tanacetum Coccineum: Genomic Comparison of Closely Related Tanacetum-Family Plants.</title>
        <authorList>
            <person name="Yamashiro T."/>
            <person name="Shiraishi A."/>
            <person name="Nakayama K."/>
            <person name="Satake H."/>
        </authorList>
    </citation>
    <scope>NUCLEOTIDE SEQUENCE</scope>
</reference>
<dbReference type="Proteomes" id="UP001151760">
    <property type="component" value="Unassembled WGS sequence"/>
</dbReference>
<name>A0ABQ5CPI6_9ASTR</name>
<evidence type="ECO:0000313" key="1">
    <source>
        <dbReference type="EMBL" id="GJT28248.1"/>
    </source>
</evidence>
<gene>
    <name evidence="1" type="ORF">Tco_0908523</name>
</gene>
<protein>
    <submittedName>
        <fullName evidence="1">Uncharacterized protein</fullName>
    </submittedName>
</protein>
<organism evidence="1 2">
    <name type="scientific">Tanacetum coccineum</name>
    <dbReference type="NCBI Taxonomy" id="301880"/>
    <lineage>
        <taxon>Eukaryota</taxon>
        <taxon>Viridiplantae</taxon>
        <taxon>Streptophyta</taxon>
        <taxon>Embryophyta</taxon>
        <taxon>Tracheophyta</taxon>
        <taxon>Spermatophyta</taxon>
        <taxon>Magnoliopsida</taxon>
        <taxon>eudicotyledons</taxon>
        <taxon>Gunneridae</taxon>
        <taxon>Pentapetalae</taxon>
        <taxon>asterids</taxon>
        <taxon>campanulids</taxon>
        <taxon>Asterales</taxon>
        <taxon>Asteraceae</taxon>
        <taxon>Asteroideae</taxon>
        <taxon>Anthemideae</taxon>
        <taxon>Anthemidinae</taxon>
        <taxon>Tanacetum</taxon>
    </lineage>
</organism>
<reference evidence="1" key="2">
    <citation type="submission" date="2022-01" db="EMBL/GenBank/DDBJ databases">
        <authorList>
            <person name="Yamashiro T."/>
            <person name="Shiraishi A."/>
            <person name="Satake H."/>
            <person name="Nakayama K."/>
        </authorList>
    </citation>
    <scope>NUCLEOTIDE SEQUENCE</scope>
</reference>
<sequence length="89" mass="10088">MFNTEVLDNDEVFVDVASSEKNEQSTKLDDSNAGEVVTCNTLILVSCQRKGRLVIGSQQEWGKKKDLKMVRSEKDFACMEEWDGNNELL</sequence>
<keyword evidence="2" id="KW-1185">Reference proteome</keyword>
<dbReference type="EMBL" id="BQNB010014444">
    <property type="protein sequence ID" value="GJT28248.1"/>
    <property type="molecule type" value="Genomic_DNA"/>
</dbReference>
<proteinExistence type="predicted"/>
<evidence type="ECO:0000313" key="2">
    <source>
        <dbReference type="Proteomes" id="UP001151760"/>
    </source>
</evidence>
<comment type="caution">
    <text evidence="1">The sequence shown here is derived from an EMBL/GenBank/DDBJ whole genome shotgun (WGS) entry which is preliminary data.</text>
</comment>
<accession>A0ABQ5CPI6</accession>